<reference evidence="2" key="1">
    <citation type="journal article" date="2018" name="J. ISSAAS">
        <title>Ultrasensitive capture of human herpes simplex virus genomes directly from clinical samples reveals extraordinarily limited evolution in cell culture.</title>
        <authorList>
            <person name="Greninger A.L."/>
            <person name="Roychoudhury P."/>
            <person name="Xie H."/>
            <person name="Casto A."/>
            <person name="Cent A."/>
            <person name="Pepper G."/>
            <person name="Koelle D.M."/>
            <person name="Huang M.-L."/>
            <person name="Wald A."/>
            <person name="Johnston C."/>
            <person name="Jerome K.R."/>
        </authorList>
    </citation>
    <scope>NUCLEOTIDE SEQUENCE</scope>
    <source>
        <strain evidence="2">HSV1-ORIGINAL-G8</strain>
    </source>
</reference>
<name>A0A2U9AAE8_HHV1</name>
<accession>A0A2U9AAE8</accession>
<feature type="compositionally biased region" description="Low complexity" evidence="1">
    <location>
        <begin position="8"/>
        <end position="42"/>
    </location>
</feature>
<feature type="region of interest" description="Disordered" evidence="1">
    <location>
        <begin position="1"/>
        <end position="50"/>
    </location>
</feature>
<sequence length="50" mass="4575">MIPAAPYPAGTARSPGAAAATAATPSSSAPAPGLPAAPVSAAFSRANRGA</sequence>
<organismHost>
    <name type="scientific">Homo sapiens</name>
    <name type="common">Human</name>
    <dbReference type="NCBI Taxonomy" id="9606"/>
</organismHost>
<organism evidence="2">
    <name type="scientific">Human herpesvirus 1</name>
    <name type="common">HHV-1</name>
    <name type="synonym">Human herpes simplex virus 1</name>
    <dbReference type="NCBI Taxonomy" id="10298"/>
    <lineage>
        <taxon>Viruses</taxon>
        <taxon>Duplodnaviria</taxon>
        <taxon>Heunggongvirae</taxon>
        <taxon>Peploviricota</taxon>
        <taxon>Herviviricetes</taxon>
        <taxon>Herpesvirales</taxon>
        <taxon>Orthoherpesviridae</taxon>
        <taxon>Alphaherpesvirinae</taxon>
        <taxon>Simplexvirus</taxon>
        <taxon>Simplexvirus humanalpha1</taxon>
    </lineage>
</organism>
<evidence type="ECO:0000313" key="2">
    <source>
        <dbReference type="EMBL" id="AWO71439.1"/>
    </source>
</evidence>
<proteinExistence type="predicted"/>
<protein>
    <submittedName>
        <fullName evidence="2">Uncharacterized protein</fullName>
    </submittedName>
</protein>
<evidence type="ECO:0000256" key="1">
    <source>
        <dbReference type="SAM" id="MobiDB-lite"/>
    </source>
</evidence>
<dbReference type="EMBL" id="MH160383">
    <property type="protein sequence ID" value="AWO71439.1"/>
    <property type="molecule type" value="Genomic_DNA"/>
</dbReference>